<dbReference type="EC" id="3.4.24.-" evidence="8"/>
<evidence type="ECO:0000256" key="2">
    <source>
        <dbReference type="ARBA" id="ARBA00022670"/>
    </source>
</evidence>
<dbReference type="AlphaFoldDB" id="A0AAV8YHE1"/>
<keyword evidence="6 8" id="KW-0482">Metalloprotease</keyword>
<dbReference type="SUPFAM" id="SSF55486">
    <property type="entry name" value="Metalloproteases ('zincins'), catalytic domain"/>
    <property type="match status" value="1"/>
</dbReference>
<gene>
    <name evidence="9" type="ORF">NQ314_007918</name>
</gene>
<dbReference type="GO" id="GO:0016020">
    <property type="term" value="C:membrane"/>
    <property type="evidence" value="ECO:0007669"/>
    <property type="project" value="InterPro"/>
</dbReference>
<evidence type="ECO:0000256" key="8">
    <source>
        <dbReference type="RuleBase" id="RU366077"/>
    </source>
</evidence>
<dbReference type="PANTHER" id="PTHR10942">
    <property type="entry name" value="LEISHMANOLYSIN-LIKE PEPTIDASE"/>
    <property type="match status" value="1"/>
</dbReference>
<dbReference type="InterPro" id="IPR001577">
    <property type="entry name" value="Peptidase_M8"/>
</dbReference>
<dbReference type="GO" id="GO:0007155">
    <property type="term" value="P:cell adhesion"/>
    <property type="evidence" value="ECO:0007669"/>
    <property type="project" value="InterPro"/>
</dbReference>
<dbReference type="EMBL" id="JANEYF010002177">
    <property type="protein sequence ID" value="KAJ8950379.1"/>
    <property type="molecule type" value="Genomic_DNA"/>
</dbReference>
<dbReference type="Pfam" id="PF01457">
    <property type="entry name" value="Peptidase_M8"/>
    <property type="match status" value="1"/>
</dbReference>
<evidence type="ECO:0000256" key="1">
    <source>
        <dbReference type="ARBA" id="ARBA00005860"/>
    </source>
</evidence>
<dbReference type="PANTHER" id="PTHR10942:SF0">
    <property type="entry name" value="LEISHMANOLYSIN-LIKE PEPTIDASE"/>
    <property type="match status" value="1"/>
</dbReference>
<dbReference type="GO" id="GO:0004222">
    <property type="term" value="F:metalloendopeptidase activity"/>
    <property type="evidence" value="ECO:0007669"/>
    <property type="project" value="UniProtKB-UniRule"/>
</dbReference>
<dbReference type="GO" id="GO:0005737">
    <property type="term" value="C:cytoplasm"/>
    <property type="evidence" value="ECO:0007669"/>
    <property type="project" value="TreeGrafter"/>
</dbReference>
<name>A0AAV8YHE1_9CUCU</name>
<reference evidence="9" key="1">
    <citation type="journal article" date="2023" name="Insect Mol. Biol.">
        <title>Genome sequencing provides insights into the evolution of gene families encoding plant cell wall-degrading enzymes in longhorned beetles.</title>
        <authorList>
            <person name="Shin N.R."/>
            <person name="Okamura Y."/>
            <person name="Kirsch R."/>
            <person name="Pauchet Y."/>
        </authorList>
    </citation>
    <scope>NUCLEOTIDE SEQUENCE</scope>
    <source>
        <strain evidence="9">RBIC_L_NR</strain>
    </source>
</reference>
<keyword evidence="2 8" id="KW-0645">Protease</keyword>
<evidence type="ECO:0000313" key="10">
    <source>
        <dbReference type="Proteomes" id="UP001162156"/>
    </source>
</evidence>
<evidence type="ECO:0000256" key="7">
    <source>
        <dbReference type="ARBA" id="ARBA00039717"/>
    </source>
</evidence>
<comment type="caution">
    <text evidence="9">The sequence shown here is derived from an EMBL/GenBank/DDBJ whole genome shotgun (WGS) entry which is preliminary data.</text>
</comment>
<dbReference type="Proteomes" id="UP001162156">
    <property type="component" value="Unassembled WGS sequence"/>
</dbReference>
<comment type="cofactor">
    <cofactor evidence="8">
        <name>Zn(2+)</name>
        <dbReference type="ChEBI" id="CHEBI:29105"/>
    </cofactor>
    <text evidence="8">Binds 1 zinc ion per subunit.</text>
</comment>
<keyword evidence="3 8" id="KW-0479">Metal-binding</keyword>
<sequence length="70" mass="8116">MNNEAMTGTHTQNPIISRITLALMEDTGWYTANYSMAEEMSWGRNLGCDFVMKSCKEWITQKSARYLIKF</sequence>
<dbReference type="Gene3D" id="3.90.132.10">
    <property type="entry name" value="Leishmanolysin , domain 2"/>
    <property type="match status" value="1"/>
</dbReference>
<evidence type="ECO:0000313" key="9">
    <source>
        <dbReference type="EMBL" id="KAJ8950379.1"/>
    </source>
</evidence>
<evidence type="ECO:0000256" key="6">
    <source>
        <dbReference type="ARBA" id="ARBA00023049"/>
    </source>
</evidence>
<dbReference type="GO" id="GO:0046872">
    <property type="term" value="F:metal ion binding"/>
    <property type="evidence" value="ECO:0007669"/>
    <property type="project" value="UniProtKB-KW"/>
</dbReference>
<keyword evidence="5 8" id="KW-0862">Zinc</keyword>
<organism evidence="9 10">
    <name type="scientific">Rhamnusium bicolor</name>
    <dbReference type="NCBI Taxonomy" id="1586634"/>
    <lineage>
        <taxon>Eukaryota</taxon>
        <taxon>Metazoa</taxon>
        <taxon>Ecdysozoa</taxon>
        <taxon>Arthropoda</taxon>
        <taxon>Hexapoda</taxon>
        <taxon>Insecta</taxon>
        <taxon>Pterygota</taxon>
        <taxon>Neoptera</taxon>
        <taxon>Endopterygota</taxon>
        <taxon>Coleoptera</taxon>
        <taxon>Polyphaga</taxon>
        <taxon>Cucujiformia</taxon>
        <taxon>Chrysomeloidea</taxon>
        <taxon>Cerambycidae</taxon>
        <taxon>Lepturinae</taxon>
        <taxon>Rhagiini</taxon>
        <taxon>Rhamnusium</taxon>
    </lineage>
</organism>
<keyword evidence="10" id="KW-1185">Reference proteome</keyword>
<comment type="similarity">
    <text evidence="1 8">Belongs to the peptidase M8 family.</text>
</comment>
<proteinExistence type="inferred from homology"/>
<protein>
    <recommendedName>
        <fullName evidence="7 8">Leishmanolysin-like peptidase</fullName>
        <ecNumber evidence="8">3.4.24.-</ecNumber>
    </recommendedName>
</protein>
<evidence type="ECO:0000256" key="4">
    <source>
        <dbReference type="ARBA" id="ARBA00022801"/>
    </source>
</evidence>
<dbReference type="GO" id="GO:0006508">
    <property type="term" value="P:proteolysis"/>
    <property type="evidence" value="ECO:0007669"/>
    <property type="project" value="UniProtKB-KW"/>
</dbReference>
<evidence type="ECO:0000256" key="3">
    <source>
        <dbReference type="ARBA" id="ARBA00022723"/>
    </source>
</evidence>
<evidence type="ECO:0000256" key="5">
    <source>
        <dbReference type="ARBA" id="ARBA00022833"/>
    </source>
</evidence>
<accession>A0AAV8YHE1</accession>
<dbReference type="PRINTS" id="PR00782">
    <property type="entry name" value="LSHMANOLYSIN"/>
</dbReference>
<keyword evidence="4 8" id="KW-0378">Hydrolase</keyword>